<dbReference type="EMBL" id="HBIW01003648">
    <property type="protein sequence ID" value="CAE0687577.1"/>
    <property type="molecule type" value="Transcribed_RNA"/>
</dbReference>
<protein>
    <submittedName>
        <fullName evidence="2">Uncharacterized protein</fullName>
    </submittedName>
</protein>
<feature type="compositionally biased region" description="Low complexity" evidence="1">
    <location>
        <begin position="85"/>
        <end position="108"/>
    </location>
</feature>
<reference evidence="2" key="1">
    <citation type="submission" date="2021-01" db="EMBL/GenBank/DDBJ databases">
        <authorList>
            <person name="Corre E."/>
            <person name="Pelletier E."/>
            <person name="Niang G."/>
            <person name="Scheremetjew M."/>
            <person name="Finn R."/>
            <person name="Kale V."/>
            <person name="Holt S."/>
            <person name="Cochrane G."/>
            <person name="Meng A."/>
            <person name="Brown T."/>
            <person name="Cohen L."/>
        </authorList>
    </citation>
    <scope>NUCLEOTIDE SEQUENCE</scope>
    <source>
        <strain evidence="2">CCMP1756</strain>
    </source>
</reference>
<organism evidence="2">
    <name type="scientific">Pelagomonas calceolata</name>
    <dbReference type="NCBI Taxonomy" id="35677"/>
    <lineage>
        <taxon>Eukaryota</taxon>
        <taxon>Sar</taxon>
        <taxon>Stramenopiles</taxon>
        <taxon>Ochrophyta</taxon>
        <taxon>Pelagophyceae</taxon>
        <taxon>Pelagomonadales</taxon>
        <taxon>Pelagomonadaceae</taxon>
        <taxon>Pelagomonas</taxon>
    </lineage>
</organism>
<evidence type="ECO:0000313" key="2">
    <source>
        <dbReference type="EMBL" id="CAE0687577.1"/>
    </source>
</evidence>
<feature type="compositionally biased region" description="Acidic residues" evidence="1">
    <location>
        <begin position="33"/>
        <end position="45"/>
    </location>
</feature>
<dbReference type="AlphaFoldDB" id="A0A7S3ZM36"/>
<evidence type="ECO:0000256" key="1">
    <source>
        <dbReference type="SAM" id="MobiDB-lite"/>
    </source>
</evidence>
<sequence>MPTPHELEVAKRQDVLRRHGNDFYVQEVVELMDSDDTDAGEEDLPRDERTSARKARRAEAARARREAEARAAVDREQGRGAYDVQQQAQAHARTGAATATATAADEPD</sequence>
<feature type="compositionally biased region" description="Basic and acidic residues" evidence="1">
    <location>
        <begin position="46"/>
        <end position="78"/>
    </location>
</feature>
<name>A0A7S3ZM36_9STRA</name>
<accession>A0A7S3ZM36</accession>
<feature type="region of interest" description="Disordered" evidence="1">
    <location>
        <begin position="33"/>
        <end position="108"/>
    </location>
</feature>
<gene>
    <name evidence="2" type="ORF">PCAL00307_LOCUS3011</name>
</gene>
<proteinExistence type="predicted"/>